<dbReference type="AlphaFoldDB" id="S9V9L9"/>
<feature type="transmembrane region" description="Helical" evidence="7">
    <location>
        <begin position="581"/>
        <end position="602"/>
    </location>
</feature>
<dbReference type="EMBL" id="ATMH01007579">
    <property type="protein sequence ID" value="EPY23661.1"/>
    <property type="molecule type" value="Genomic_DNA"/>
</dbReference>
<feature type="transmembrane region" description="Helical" evidence="7">
    <location>
        <begin position="555"/>
        <end position="575"/>
    </location>
</feature>
<feature type="region of interest" description="Disordered" evidence="6">
    <location>
        <begin position="166"/>
        <end position="189"/>
    </location>
</feature>
<accession>S9V9L9</accession>
<keyword evidence="3 7" id="KW-0812">Transmembrane</keyword>
<dbReference type="GO" id="GO:0016020">
    <property type="term" value="C:membrane"/>
    <property type="evidence" value="ECO:0007669"/>
    <property type="project" value="UniProtKB-SubCell"/>
</dbReference>
<feature type="transmembrane region" description="Helical" evidence="7">
    <location>
        <begin position="514"/>
        <end position="534"/>
    </location>
</feature>
<protein>
    <recommendedName>
        <fullName evidence="10">POT family protein</fullName>
    </recommendedName>
</protein>
<evidence type="ECO:0008006" key="10">
    <source>
        <dbReference type="Google" id="ProtNLM"/>
    </source>
</evidence>
<dbReference type="PANTHER" id="PTHR11654">
    <property type="entry name" value="OLIGOPEPTIDE TRANSPORTER-RELATED"/>
    <property type="match status" value="1"/>
</dbReference>
<comment type="similarity">
    <text evidence="2">Belongs to the major facilitator superfamily. Proton-dependent oligopeptide transporter (POT/PTR) (TC 2.A.17) family.</text>
</comment>
<comment type="subcellular location">
    <subcellularLocation>
        <location evidence="1">Membrane</location>
        <topology evidence="1">Multi-pass membrane protein</topology>
    </subcellularLocation>
</comment>
<evidence type="ECO:0000256" key="2">
    <source>
        <dbReference type="ARBA" id="ARBA00005982"/>
    </source>
</evidence>
<feature type="transmembrane region" description="Helical" evidence="7">
    <location>
        <begin position="81"/>
        <end position="103"/>
    </location>
</feature>
<organism evidence="8 9">
    <name type="scientific">Strigomonas culicis</name>
    <dbReference type="NCBI Taxonomy" id="28005"/>
    <lineage>
        <taxon>Eukaryota</taxon>
        <taxon>Discoba</taxon>
        <taxon>Euglenozoa</taxon>
        <taxon>Kinetoplastea</taxon>
        <taxon>Metakinetoplastina</taxon>
        <taxon>Trypanosomatida</taxon>
        <taxon>Trypanosomatidae</taxon>
        <taxon>Strigomonadinae</taxon>
        <taxon>Strigomonas</taxon>
    </lineage>
</organism>
<feature type="transmembrane region" description="Helical" evidence="7">
    <location>
        <begin position="435"/>
        <end position="455"/>
    </location>
</feature>
<name>S9V9L9_9TRYP</name>
<evidence type="ECO:0000313" key="9">
    <source>
        <dbReference type="Proteomes" id="UP000015354"/>
    </source>
</evidence>
<keyword evidence="5 7" id="KW-0472">Membrane</keyword>
<feature type="transmembrane region" description="Helical" evidence="7">
    <location>
        <begin position="475"/>
        <end position="494"/>
    </location>
</feature>
<dbReference type="GO" id="GO:0022857">
    <property type="term" value="F:transmembrane transporter activity"/>
    <property type="evidence" value="ECO:0007669"/>
    <property type="project" value="InterPro"/>
</dbReference>
<evidence type="ECO:0000256" key="5">
    <source>
        <dbReference type="ARBA" id="ARBA00023136"/>
    </source>
</evidence>
<keyword evidence="9" id="KW-1185">Reference proteome</keyword>
<evidence type="ECO:0000256" key="3">
    <source>
        <dbReference type="ARBA" id="ARBA00022692"/>
    </source>
</evidence>
<feature type="transmembrane region" description="Helical" evidence="7">
    <location>
        <begin position="395"/>
        <end position="415"/>
    </location>
</feature>
<feature type="transmembrane region" description="Helical" evidence="7">
    <location>
        <begin position="109"/>
        <end position="127"/>
    </location>
</feature>
<feature type="transmembrane region" description="Helical" evidence="7">
    <location>
        <begin position="51"/>
        <end position="69"/>
    </location>
</feature>
<evidence type="ECO:0000256" key="6">
    <source>
        <dbReference type="SAM" id="MobiDB-lite"/>
    </source>
</evidence>
<sequence>MVFDFPKLVWIVMGIDFAERVAYYTVAFSLYTYCVHMLRTGYTGANAITNAVYVVIPLSACAASGLADGPIGRPRILLSALYVYAAGLILLFASSLPFLFGSFPADPYVLSYVLFAVALATFGAGYGGMKVCTYPLMADSITARYAAADFEPRGVAGDALVLDRDAGSGEDEGPVKHRGAGLSAPSPSSASDLEYSLQRLFRVSYWTSNFGALVGIFVGPLLRNLDARTIQSGSATLTTGYYWSYFGAALVMVPAAVVFWKALHHFPEEQTCPPVFIFFRLLGRAVYYKCLFLVGRVTDEEFVASHRGDFLAYALYRAEGRSQQPHRTGYQSTTARDVTVCGAGDTMGGSSQAATARPVSPAATDGPPQQEGEEEGGLGANAEAALWVTDCRQTLHLCVAFVALPVYWMLCNQFSTNIMFQAEALNLPSWVPAEMFNNINTFTIIVFLLVCEKYVYERLKAKGHRAPPPHVRTTVGFVLMAVTMVWCGFVQISVRSRGFYNSDDAYQLHDGASKLSAGWLVLPYILQGVAAALVDPSVLEVAYGGAPPRMKGTVMGLYWVASSASGFLGMVFSPIMKPQHAVSLFFVFAVAQLAITAGFYYLNAKRPIPTVELADGSAQNSTIGAEA</sequence>
<feature type="region of interest" description="Disordered" evidence="6">
    <location>
        <begin position="347"/>
        <end position="376"/>
    </location>
</feature>
<dbReference type="Proteomes" id="UP000015354">
    <property type="component" value="Unassembled WGS sequence"/>
</dbReference>
<dbReference type="Pfam" id="PF00854">
    <property type="entry name" value="PTR2"/>
    <property type="match status" value="2"/>
</dbReference>
<dbReference type="InterPro" id="IPR000109">
    <property type="entry name" value="POT_fam"/>
</dbReference>
<dbReference type="OrthoDB" id="205993at2759"/>
<reference evidence="8 9" key="1">
    <citation type="journal article" date="2013" name="PLoS ONE">
        <title>Predicting the Proteins of Angomonas deanei, Strigomonas culicis and Their Respective Endosymbionts Reveals New Aspects of the Trypanosomatidae Family.</title>
        <authorList>
            <person name="Motta M.C."/>
            <person name="Martins A.C."/>
            <person name="de Souza S.S."/>
            <person name="Catta-Preta C.M."/>
            <person name="Silva R."/>
            <person name="Klein C.C."/>
            <person name="de Almeida L.G."/>
            <person name="de Lima Cunha O."/>
            <person name="Ciapina L.P."/>
            <person name="Brocchi M."/>
            <person name="Colabardini A.C."/>
            <person name="de Araujo Lima B."/>
            <person name="Machado C.R."/>
            <person name="de Almeida Soares C.M."/>
            <person name="Probst C.M."/>
            <person name="de Menezes C.B."/>
            <person name="Thompson C.E."/>
            <person name="Bartholomeu D.C."/>
            <person name="Gradia D.F."/>
            <person name="Pavoni D.P."/>
            <person name="Grisard E.C."/>
            <person name="Fantinatti-Garboggini F."/>
            <person name="Marchini F.K."/>
            <person name="Rodrigues-Luiz G.F."/>
            <person name="Wagner G."/>
            <person name="Goldman G.H."/>
            <person name="Fietto J.L."/>
            <person name="Elias M.C."/>
            <person name="Goldman M.H."/>
            <person name="Sagot M.F."/>
            <person name="Pereira M."/>
            <person name="Stoco P.H."/>
            <person name="de Mendonca-Neto R.P."/>
            <person name="Teixeira S.M."/>
            <person name="Maciel T.E."/>
            <person name="de Oliveira Mendes T.A."/>
            <person name="Urmenyi T.P."/>
            <person name="de Souza W."/>
            <person name="Schenkman S."/>
            <person name="de Vasconcelos A.T."/>
        </authorList>
    </citation>
    <scope>NUCLEOTIDE SEQUENCE [LARGE SCALE GENOMIC DNA]</scope>
</reference>
<feature type="transmembrane region" description="Helical" evidence="7">
    <location>
        <begin position="242"/>
        <end position="260"/>
    </location>
</feature>
<evidence type="ECO:0000256" key="1">
    <source>
        <dbReference type="ARBA" id="ARBA00004141"/>
    </source>
</evidence>
<keyword evidence="4 7" id="KW-1133">Transmembrane helix</keyword>
<feature type="transmembrane region" description="Helical" evidence="7">
    <location>
        <begin position="21"/>
        <end position="39"/>
    </location>
</feature>
<feature type="transmembrane region" description="Helical" evidence="7">
    <location>
        <begin position="203"/>
        <end position="222"/>
    </location>
</feature>
<proteinExistence type="inferred from homology"/>
<evidence type="ECO:0000256" key="4">
    <source>
        <dbReference type="ARBA" id="ARBA00022989"/>
    </source>
</evidence>
<evidence type="ECO:0000256" key="7">
    <source>
        <dbReference type="SAM" id="Phobius"/>
    </source>
</evidence>
<dbReference type="InterPro" id="IPR036259">
    <property type="entry name" value="MFS_trans_sf"/>
</dbReference>
<evidence type="ECO:0000313" key="8">
    <source>
        <dbReference type="EMBL" id="EPY23661.1"/>
    </source>
</evidence>
<gene>
    <name evidence="8" type="ORF">STCU_07579</name>
</gene>
<dbReference type="Gene3D" id="1.20.1250.20">
    <property type="entry name" value="MFS general substrate transporter like domains"/>
    <property type="match status" value="1"/>
</dbReference>
<comment type="caution">
    <text evidence="8">The sequence shown here is derived from an EMBL/GenBank/DDBJ whole genome shotgun (WGS) entry which is preliminary data.</text>
</comment>
<dbReference type="SUPFAM" id="SSF103473">
    <property type="entry name" value="MFS general substrate transporter"/>
    <property type="match status" value="1"/>
</dbReference>